<dbReference type="AlphaFoldDB" id="A0A6A6EQU7"/>
<accession>A0A6A6EQU7</accession>
<evidence type="ECO:0000256" key="1">
    <source>
        <dbReference type="SAM" id="SignalP"/>
    </source>
</evidence>
<sequence>MPSRTGYTALRAIFLAILVPRVRICQLLTAYPIANRRSKQSEPLEMHGRLSRPFPGVQFDNTNLSTYRISSSLITASGCNLGNKQLHREFKRWAESLMP</sequence>
<feature type="chain" id="PRO_5025452153" description="Secreted protein" evidence="1">
    <location>
        <begin position="25"/>
        <end position="99"/>
    </location>
</feature>
<proteinExistence type="predicted"/>
<keyword evidence="3" id="KW-1185">Reference proteome</keyword>
<evidence type="ECO:0008006" key="4">
    <source>
        <dbReference type="Google" id="ProtNLM"/>
    </source>
</evidence>
<reference evidence="2" key="1">
    <citation type="journal article" date="2020" name="Stud. Mycol.">
        <title>101 Dothideomycetes genomes: a test case for predicting lifestyles and emergence of pathogens.</title>
        <authorList>
            <person name="Haridas S."/>
            <person name="Albert R."/>
            <person name="Binder M."/>
            <person name="Bloem J."/>
            <person name="Labutti K."/>
            <person name="Salamov A."/>
            <person name="Andreopoulos B."/>
            <person name="Baker S."/>
            <person name="Barry K."/>
            <person name="Bills G."/>
            <person name="Bluhm B."/>
            <person name="Cannon C."/>
            <person name="Castanera R."/>
            <person name="Culley D."/>
            <person name="Daum C."/>
            <person name="Ezra D."/>
            <person name="Gonzalez J."/>
            <person name="Henrissat B."/>
            <person name="Kuo A."/>
            <person name="Liang C."/>
            <person name="Lipzen A."/>
            <person name="Lutzoni F."/>
            <person name="Magnuson J."/>
            <person name="Mondo S."/>
            <person name="Nolan M."/>
            <person name="Ohm R."/>
            <person name="Pangilinan J."/>
            <person name="Park H.-J."/>
            <person name="Ramirez L."/>
            <person name="Alfaro M."/>
            <person name="Sun H."/>
            <person name="Tritt A."/>
            <person name="Yoshinaga Y."/>
            <person name="Zwiers L.-H."/>
            <person name="Turgeon B."/>
            <person name="Goodwin S."/>
            <person name="Spatafora J."/>
            <person name="Crous P."/>
            <person name="Grigoriev I."/>
        </authorList>
    </citation>
    <scope>NUCLEOTIDE SEQUENCE</scope>
    <source>
        <strain evidence="2">CBS 207.26</strain>
    </source>
</reference>
<gene>
    <name evidence="2" type="ORF">K469DRAFT_715117</name>
</gene>
<name>A0A6A6EQU7_9PEZI</name>
<evidence type="ECO:0000313" key="3">
    <source>
        <dbReference type="Proteomes" id="UP000800200"/>
    </source>
</evidence>
<keyword evidence="1" id="KW-0732">Signal</keyword>
<evidence type="ECO:0000313" key="2">
    <source>
        <dbReference type="EMBL" id="KAF2193078.1"/>
    </source>
</evidence>
<dbReference type="EMBL" id="ML994614">
    <property type="protein sequence ID" value="KAF2193078.1"/>
    <property type="molecule type" value="Genomic_DNA"/>
</dbReference>
<organism evidence="2 3">
    <name type="scientific">Zopfia rhizophila CBS 207.26</name>
    <dbReference type="NCBI Taxonomy" id="1314779"/>
    <lineage>
        <taxon>Eukaryota</taxon>
        <taxon>Fungi</taxon>
        <taxon>Dikarya</taxon>
        <taxon>Ascomycota</taxon>
        <taxon>Pezizomycotina</taxon>
        <taxon>Dothideomycetes</taxon>
        <taxon>Dothideomycetes incertae sedis</taxon>
        <taxon>Zopfiaceae</taxon>
        <taxon>Zopfia</taxon>
    </lineage>
</organism>
<feature type="signal peptide" evidence="1">
    <location>
        <begin position="1"/>
        <end position="24"/>
    </location>
</feature>
<dbReference type="Proteomes" id="UP000800200">
    <property type="component" value="Unassembled WGS sequence"/>
</dbReference>
<protein>
    <recommendedName>
        <fullName evidence="4">Secreted protein</fullName>
    </recommendedName>
</protein>